<comment type="caution">
    <text evidence="5">The sequence shown here is derived from an EMBL/GenBank/DDBJ whole genome shotgun (WGS) entry which is preliminary data.</text>
</comment>
<gene>
    <name evidence="5" type="ORF">A3K52_04795</name>
</gene>
<protein>
    <submittedName>
        <fullName evidence="5">tRNA preQ1(34) S-adenosylmethionine ribosyltransferase-isomerase QueA</fullName>
    </submittedName>
</protein>
<name>A0A1F7L1P7_9BACT</name>
<dbReference type="GO" id="GO:0008616">
    <property type="term" value="P:tRNA queuosine(34) biosynthetic process"/>
    <property type="evidence" value="ECO:0007669"/>
    <property type="project" value="UniProtKB-KW"/>
</dbReference>
<dbReference type="AlphaFoldDB" id="A0A1F7L1P7"/>
<dbReference type="Gene3D" id="2.40.10.240">
    <property type="entry name" value="QueA-like"/>
    <property type="match status" value="1"/>
</dbReference>
<keyword evidence="3" id="KW-0949">S-adenosyl-L-methionine</keyword>
<proteinExistence type="predicted"/>
<dbReference type="SUPFAM" id="SSF111337">
    <property type="entry name" value="QueA-like"/>
    <property type="match status" value="1"/>
</dbReference>
<evidence type="ECO:0000256" key="3">
    <source>
        <dbReference type="ARBA" id="ARBA00022691"/>
    </source>
</evidence>
<evidence type="ECO:0000256" key="4">
    <source>
        <dbReference type="ARBA" id="ARBA00022785"/>
    </source>
</evidence>
<sequence length="361" mass="41878">MLDITDYQYDLPTDFIATKPAEPRDNSRMLIYDTHKDKVTCDYFYHLDRFLPKQSFLVLNETKVLPSRVTLYKKPSGKAKALFLVNEQTANPYVMRFFIDRKIRIGDKLYFNDDEFVEVIDQDVHIFTVTFSFSKARLFELLKEKGTMPIPLYIKNTPLKDKELREKYQAIFARYEGSSAAPTASLHFTKQVFKKLEKKKIPHTFVTLHVGMGTFAPLTKQNFTEKKLHEEWYEISAKTAKSIDRLKEEGKKLVAVGTTVARTLETYANLKSQMSNVPTSPSESKGFDGRGKTDLFIYPPYRFQMVDHLITNFHLPGSSLMMLVQAFLQHKGVKRSLVDLYNIAMQKDFRFYSFGDAMLII</sequence>
<dbReference type="GO" id="GO:0051075">
    <property type="term" value="F:S-adenosylmethionine:tRNA ribosyltransferase-isomerase activity"/>
    <property type="evidence" value="ECO:0007669"/>
    <property type="project" value="TreeGrafter"/>
</dbReference>
<dbReference type="InterPro" id="IPR042118">
    <property type="entry name" value="QueA_dom1"/>
</dbReference>
<keyword evidence="1" id="KW-0963">Cytoplasm</keyword>
<organism evidence="5 6">
    <name type="scientific">Candidatus Roizmanbacteria bacterium RIFOXYD1_FULL_38_12</name>
    <dbReference type="NCBI Taxonomy" id="1802093"/>
    <lineage>
        <taxon>Bacteria</taxon>
        <taxon>Candidatus Roizmaniibacteriota</taxon>
    </lineage>
</organism>
<dbReference type="EMBL" id="MGBR01000001">
    <property type="protein sequence ID" value="OGK74060.1"/>
    <property type="molecule type" value="Genomic_DNA"/>
</dbReference>
<keyword evidence="4" id="KW-0671">Queuosine biosynthesis</keyword>
<dbReference type="InterPro" id="IPR042119">
    <property type="entry name" value="QueA_dom2"/>
</dbReference>
<evidence type="ECO:0000256" key="1">
    <source>
        <dbReference type="ARBA" id="ARBA00022490"/>
    </source>
</evidence>
<keyword evidence="2 5" id="KW-0808">Transferase</keyword>
<dbReference type="InterPro" id="IPR036100">
    <property type="entry name" value="QueA_sf"/>
</dbReference>
<evidence type="ECO:0000313" key="6">
    <source>
        <dbReference type="Proteomes" id="UP000177050"/>
    </source>
</evidence>
<dbReference type="Proteomes" id="UP000177050">
    <property type="component" value="Unassembled WGS sequence"/>
</dbReference>
<accession>A0A1F7L1P7</accession>
<evidence type="ECO:0000313" key="5">
    <source>
        <dbReference type="EMBL" id="OGK74060.1"/>
    </source>
</evidence>
<dbReference type="NCBIfam" id="TIGR00113">
    <property type="entry name" value="queA"/>
    <property type="match status" value="1"/>
</dbReference>
<dbReference type="PANTHER" id="PTHR30307">
    <property type="entry name" value="S-ADENOSYLMETHIONINE:TRNA RIBOSYLTRANSFERASE-ISOMERASE"/>
    <property type="match status" value="1"/>
</dbReference>
<dbReference type="Pfam" id="PF02547">
    <property type="entry name" value="Queuosine_synth"/>
    <property type="match status" value="1"/>
</dbReference>
<dbReference type="InterPro" id="IPR003699">
    <property type="entry name" value="QueA"/>
</dbReference>
<reference evidence="5 6" key="1">
    <citation type="journal article" date="2016" name="Nat. Commun.">
        <title>Thousands of microbial genomes shed light on interconnected biogeochemical processes in an aquifer system.</title>
        <authorList>
            <person name="Anantharaman K."/>
            <person name="Brown C.T."/>
            <person name="Hug L.A."/>
            <person name="Sharon I."/>
            <person name="Castelle C.J."/>
            <person name="Probst A.J."/>
            <person name="Thomas B.C."/>
            <person name="Singh A."/>
            <person name="Wilkins M.J."/>
            <person name="Karaoz U."/>
            <person name="Brodie E.L."/>
            <person name="Williams K.H."/>
            <person name="Hubbard S.S."/>
            <person name="Banfield J.F."/>
        </authorList>
    </citation>
    <scope>NUCLEOTIDE SEQUENCE [LARGE SCALE GENOMIC DNA]</scope>
</reference>
<evidence type="ECO:0000256" key="2">
    <source>
        <dbReference type="ARBA" id="ARBA00022679"/>
    </source>
</evidence>
<dbReference type="NCBIfam" id="NF001140">
    <property type="entry name" value="PRK00147.1"/>
    <property type="match status" value="1"/>
</dbReference>
<dbReference type="PANTHER" id="PTHR30307:SF0">
    <property type="entry name" value="S-ADENOSYLMETHIONINE:TRNA RIBOSYLTRANSFERASE-ISOMERASE"/>
    <property type="match status" value="1"/>
</dbReference>
<dbReference type="Gene3D" id="3.40.1780.10">
    <property type="entry name" value="QueA-like"/>
    <property type="match status" value="1"/>
</dbReference>
<keyword evidence="5" id="KW-0413">Isomerase</keyword>